<evidence type="ECO:0000256" key="2">
    <source>
        <dbReference type="ARBA" id="ARBA00022889"/>
    </source>
</evidence>
<evidence type="ECO:0000256" key="1">
    <source>
        <dbReference type="ARBA" id="ARBA00022512"/>
    </source>
</evidence>
<feature type="chain" id="PRO_5011512498" evidence="5">
    <location>
        <begin position="29"/>
        <end position="1004"/>
    </location>
</feature>
<feature type="region of interest" description="Disordered" evidence="4">
    <location>
        <begin position="343"/>
        <end position="369"/>
    </location>
</feature>
<keyword evidence="1" id="KW-0964">Secreted</keyword>
<keyword evidence="3" id="KW-0034">Amyloid</keyword>
<dbReference type="Proteomes" id="UP000199682">
    <property type="component" value="Unassembled WGS sequence"/>
</dbReference>
<feature type="compositionally biased region" description="Polar residues" evidence="4">
    <location>
        <begin position="544"/>
        <end position="555"/>
    </location>
</feature>
<dbReference type="EMBL" id="FNET01000006">
    <property type="protein sequence ID" value="SDK58093.1"/>
    <property type="molecule type" value="Genomic_DNA"/>
</dbReference>
<dbReference type="GO" id="GO:0007155">
    <property type="term" value="P:cell adhesion"/>
    <property type="evidence" value="ECO:0007669"/>
    <property type="project" value="UniProtKB-KW"/>
</dbReference>
<dbReference type="RefSeq" id="WP_090006595.1">
    <property type="nucleotide sequence ID" value="NZ_FNET01000006.1"/>
</dbReference>
<feature type="domain" description="Chaplin" evidence="6">
    <location>
        <begin position="109"/>
        <end position="136"/>
    </location>
</feature>
<evidence type="ECO:0000313" key="7">
    <source>
        <dbReference type="EMBL" id="SDK58093.1"/>
    </source>
</evidence>
<evidence type="ECO:0000256" key="3">
    <source>
        <dbReference type="ARBA" id="ARBA00023087"/>
    </source>
</evidence>
<name>A0A1G9D2P2_9PSEU</name>
<evidence type="ECO:0000313" key="8">
    <source>
        <dbReference type="Proteomes" id="UP000199682"/>
    </source>
</evidence>
<dbReference type="AlphaFoldDB" id="A0A1G9D2P2"/>
<feature type="region of interest" description="Disordered" evidence="4">
    <location>
        <begin position="544"/>
        <end position="572"/>
    </location>
</feature>
<feature type="signal peptide" evidence="5">
    <location>
        <begin position="1"/>
        <end position="28"/>
    </location>
</feature>
<gene>
    <name evidence="7" type="ORF">SAMN04488074_106121</name>
</gene>
<evidence type="ECO:0000256" key="5">
    <source>
        <dbReference type="SAM" id="SignalP"/>
    </source>
</evidence>
<proteinExistence type="predicted"/>
<keyword evidence="2" id="KW-0130">Cell adhesion</keyword>
<organism evidence="7 8">
    <name type="scientific">Lentzea albidocapillata subsp. violacea</name>
    <dbReference type="NCBI Taxonomy" id="128104"/>
    <lineage>
        <taxon>Bacteria</taxon>
        <taxon>Bacillati</taxon>
        <taxon>Actinomycetota</taxon>
        <taxon>Actinomycetes</taxon>
        <taxon>Pseudonocardiales</taxon>
        <taxon>Pseudonocardiaceae</taxon>
        <taxon>Lentzea</taxon>
    </lineage>
</organism>
<dbReference type="InterPro" id="IPR005528">
    <property type="entry name" value="ChpA-H"/>
</dbReference>
<protein>
    <submittedName>
        <fullName evidence="7">Small secreted domain</fullName>
    </submittedName>
</protein>
<dbReference type="Pfam" id="PF03777">
    <property type="entry name" value="ChpA-C"/>
    <property type="match status" value="1"/>
</dbReference>
<evidence type="ECO:0000259" key="6">
    <source>
        <dbReference type="Pfam" id="PF03777"/>
    </source>
</evidence>
<reference evidence="8" key="1">
    <citation type="submission" date="2016-10" db="EMBL/GenBank/DDBJ databases">
        <authorList>
            <person name="Varghese N."/>
            <person name="Submissions S."/>
        </authorList>
    </citation>
    <scope>NUCLEOTIDE SEQUENCE [LARGE SCALE GENOMIC DNA]</scope>
    <source>
        <strain evidence="8">DSM 44796</strain>
    </source>
</reference>
<keyword evidence="5" id="KW-0732">Signal</keyword>
<accession>A0A1G9D2P2</accession>
<sequence>MQTWAKRGLQTAFVTGGLLMLGTGIASAQENVDPDAAPPAVDVAASVPIKADQNKLATPLREVTVPKVDRTISTDRVTSVVPTRTAAPVANPLVRQTGERLQGTPLQNVVRGNTIQGHLDVPINICGNAIAVLANTEASGDCVQHTHRDGTIVTDGEGQALAGNVVAVNHILPVQITGNAIAAGGNAETNTSAEQVSTTGGPITTSGDKGSISGNVVSEQGATPVQITGNGVGAAGIANANSTADTFASSEGDIVTSGKNSSISGNAVPIPLSPLFEVNGNSAAGAGNSATDSTQTGAAYTGGEVFTNGDPATLAGNIVEPALAGPVTVDDNAAAVGGNAAAVSDTVNDSRAGDSKHTTGHGSTASGNVAGAPISLPAAVGGNGASLVGNALTDHSNEANSTAGGNVFTVGDKSVLSGNIADVPPATAVDACGNGATLAGQATGTCENDVKSVTSGYQGTTGNDSVGSGNIASTPLAAPAEVYGLAAALGGQAAGSADEVKLVQSGGTPNTEDDRGTVSSNIVTAPTAVAPQVFAVTAGLVGNTTSDSANDTTVTAGDAPHATGKKSSASGNIVQVPTSTPAQVFADGVTLVGNNDTTGVNATDMTAGGDAITTGEAGSIAGNVVSAPVATGTQVLGWSVGGGSNVNSTATNDLSSVAGGDVNSNGDRGAVAGNLIGAQPAVLPAVPGNTVAAAGITNSDVVSATNVVSGDDSYSSAEDASVSGNLINVPANAFAGVYANAVAAAGNATTVTDKASYTQAGGETLTEGSGPLTARDMHVPVEAAAKLARIPVEVVGQATTLGTSDDTQLTGEDTDGTLRATQLKGLELPKGVDSLMKANEVPAFHGLDSKLPINQLPNPADLASLTGQLPTPALPGVAQERSSLPLNGGTGSITPNVQGLPLGQLLDVTKGLVPAGATGRSLPSLPVTAPALPLPVQLPALPTERSLPALPVDGPASLSGLSLNPTQGLAPKADERALPQLPFDAPALAMIDPANLFQTVTGSL</sequence>
<feature type="region of interest" description="Disordered" evidence="4">
    <location>
        <begin position="192"/>
        <end position="215"/>
    </location>
</feature>
<evidence type="ECO:0000256" key="4">
    <source>
        <dbReference type="SAM" id="MobiDB-lite"/>
    </source>
</evidence>
<keyword evidence="1" id="KW-0134">Cell wall</keyword>